<dbReference type="EMBL" id="UFYA01000001">
    <property type="protein sequence ID" value="STD04538.1"/>
    <property type="molecule type" value="Genomic_DNA"/>
</dbReference>
<dbReference type="RefSeq" id="WP_115029308.1">
    <property type="nucleotide sequence ID" value="NZ_UFYA01000001.1"/>
</dbReference>
<sequence>MNELRGDIAEALARMEVTFGTRTAIRDLHESLEDGETVVDMVGCQFASGNAVLVLTNQRVMALRDDISAFRMRAVNLPDIKAVDYAPRIHDGLGILTDAGRIAVRKMSRRDADRIVDGILIRCPNAILGVSRPAGPGGKSVFHPEPRTEAQKAHPDTPKPTENTTPTPQTADEIIAQNANTDEVVLMAVLADLHAKGLLTSEELAAKIAQLSSH</sequence>
<dbReference type="AlphaFoldDB" id="A0AA46GZK1"/>
<evidence type="ECO:0000313" key="3">
    <source>
        <dbReference type="Proteomes" id="UP000254118"/>
    </source>
</evidence>
<reference evidence="2 3" key="1">
    <citation type="submission" date="2018-06" db="EMBL/GenBank/DDBJ databases">
        <authorList>
            <consortium name="Pathogen Informatics"/>
            <person name="Doyle S."/>
        </authorList>
    </citation>
    <scope>NUCLEOTIDE SEQUENCE [LARGE SCALE GENOMIC DNA]</scope>
    <source>
        <strain evidence="2 3">NCTC7915</strain>
    </source>
</reference>
<organism evidence="2 3">
    <name type="scientific">Dermatophilus congolensis</name>
    <dbReference type="NCBI Taxonomy" id="1863"/>
    <lineage>
        <taxon>Bacteria</taxon>
        <taxon>Bacillati</taxon>
        <taxon>Actinomycetota</taxon>
        <taxon>Actinomycetes</taxon>
        <taxon>Micrococcales</taxon>
        <taxon>Dermatophilaceae</taxon>
        <taxon>Dermatophilus</taxon>
    </lineage>
</organism>
<comment type="caution">
    <text evidence="2">The sequence shown here is derived from an EMBL/GenBank/DDBJ whole genome shotgun (WGS) entry which is preliminary data.</text>
</comment>
<feature type="region of interest" description="Disordered" evidence="1">
    <location>
        <begin position="134"/>
        <end position="168"/>
    </location>
</feature>
<evidence type="ECO:0000313" key="2">
    <source>
        <dbReference type="EMBL" id="STD04538.1"/>
    </source>
</evidence>
<proteinExistence type="predicted"/>
<name>A0AA46GZK1_9MICO</name>
<dbReference type="Proteomes" id="UP000254118">
    <property type="component" value="Unassembled WGS sequence"/>
</dbReference>
<feature type="compositionally biased region" description="Basic and acidic residues" evidence="1">
    <location>
        <begin position="142"/>
        <end position="159"/>
    </location>
</feature>
<protein>
    <recommendedName>
        <fullName evidence="4">YokE-like PH domain-containing protein</fullName>
    </recommendedName>
</protein>
<accession>A0AA46GZK1</accession>
<gene>
    <name evidence="2" type="ORF">NCTC7915_00264</name>
</gene>
<evidence type="ECO:0000256" key="1">
    <source>
        <dbReference type="SAM" id="MobiDB-lite"/>
    </source>
</evidence>
<evidence type="ECO:0008006" key="4">
    <source>
        <dbReference type="Google" id="ProtNLM"/>
    </source>
</evidence>